<dbReference type="InterPro" id="IPR026029">
    <property type="entry name" value="MLI_dom"/>
</dbReference>
<dbReference type="InterPro" id="IPR011008">
    <property type="entry name" value="Dimeric_a/b-barrel"/>
</dbReference>
<evidence type="ECO:0000256" key="1">
    <source>
        <dbReference type="SAM" id="MobiDB-lite"/>
    </source>
</evidence>
<protein>
    <submittedName>
        <fullName evidence="3">Muconolactone delta-isomerase</fullName>
    </submittedName>
</protein>
<name>A0A7W7SZA3_9PSEU</name>
<dbReference type="AlphaFoldDB" id="A0A7W7SZA3"/>
<keyword evidence="3" id="KW-0413">Isomerase</keyword>
<comment type="caution">
    <text evidence="3">The sequence shown here is derived from an EMBL/GenBank/DDBJ whole genome shotgun (WGS) entry which is preliminary data.</text>
</comment>
<gene>
    <name evidence="3" type="ORF">F4559_000775</name>
</gene>
<sequence>MLFYCQMRWNHEGRISLDELWEIEEEETRHAEETLNSGYCIGLWKVAGQKRVIAVVDAESAEELDRSVFRLPMREYLEFEVIWPLRDYLGFAEDVQNRYRPTDAETPAATPSGDPVGIPTGNRPVNLLGNNGFGVNGSGR</sequence>
<dbReference type="EMBL" id="JACHJS010000001">
    <property type="protein sequence ID" value="MBB4963416.1"/>
    <property type="molecule type" value="Genomic_DNA"/>
</dbReference>
<feature type="region of interest" description="Disordered" evidence="1">
    <location>
        <begin position="100"/>
        <end position="123"/>
    </location>
</feature>
<reference evidence="3 4" key="1">
    <citation type="submission" date="2020-08" db="EMBL/GenBank/DDBJ databases">
        <title>Sequencing the genomes of 1000 actinobacteria strains.</title>
        <authorList>
            <person name="Klenk H.-P."/>
        </authorList>
    </citation>
    <scope>NUCLEOTIDE SEQUENCE [LARGE SCALE GENOMIC DNA]</scope>
    <source>
        <strain evidence="3 4">DSM 45084</strain>
    </source>
</reference>
<dbReference type="RefSeq" id="WP_184666196.1">
    <property type="nucleotide sequence ID" value="NZ_BAABAI010000036.1"/>
</dbReference>
<dbReference type="SUPFAM" id="SSF54909">
    <property type="entry name" value="Dimeric alpha+beta barrel"/>
    <property type="match status" value="1"/>
</dbReference>
<dbReference type="Gene3D" id="3.30.70.1060">
    <property type="entry name" value="Dimeric alpha+beta barrel"/>
    <property type="match status" value="1"/>
</dbReference>
<evidence type="ECO:0000259" key="2">
    <source>
        <dbReference type="Pfam" id="PF02426"/>
    </source>
</evidence>
<dbReference type="GO" id="GO:0016853">
    <property type="term" value="F:isomerase activity"/>
    <property type="evidence" value="ECO:0007669"/>
    <property type="project" value="UniProtKB-KW"/>
</dbReference>
<keyword evidence="4" id="KW-1185">Reference proteome</keyword>
<proteinExistence type="predicted"/>
<evidence type="ECO:0000313" key="3">
    <source>
        <dbReference type="EMBL" id="MBB4963416.1"/>
    </source>
</evidence>
<feature type="domain" description="Muconolactone isomerase" evidence="2">
    <location>
        <begin position="1"/>
        <end position="87"/>
    </location>
</feature>
<organism evidence="3 4">
    <name type="scientific">Saccharothrix violaceirubra</name>
    <dbReference type="NCBI Taxonomy" id="413306"/>
    <lineage>
        <taxon>Bacteria</taxon>
        <taxon>Bacillati</taxon>
        <taxon>Actinomycetota</taxon>
        <taxon>Actinomycetes</taxon>
        <taxon>Pseudonocardiales</taxon>
        <taxon>Pseudonocardiaceae</taxon>
        <taxon>Saccharothrix</taxon>
    </lineage>
</organism>
<accession>A0A7W7SZA3</accession>
<evidence type="ECO:0000313" key="4">
    <source>
        <dbReference type="Proteomes" id="UP000542674"/>
    </source>
</evidence>
<dbReference type="Pfam" id="PF02426">
    <property type="entry name" value="MIase"/>
    <property type="match status" value="1"/>
</dbReference>
<dbReference type="Proteomes" id="UP000542674">
    <property type="component" value="Unassembled WGS sequence"/>
</dbReference>